<evidence type="ECO:0000259" key="7">
    <source>
        <dbReference type="Pfam" id="PF09335"/>
    </source>
</evidence>
<reference evidence="8 9" key="2">
    <citation type="submission" date="2018-06" db="EMBL/GenBank/DDBJ databases">
        <title>Marinobactersediminissp. nov, a moderately halophilic bacterium isolated from marine solar saltern.</title>
        <authorList>
            <person name="Zhang Y."/>
        </authorList>
    </citation>
    <scope>NUCLEOTIDE SEQUENCE [LARGE SCALE GENOMIC DNA]</scope>
    <source>
        <strain evidence="8 9">F01</strain>
    </source>
</reference>
<feature type="domain" description="VTT" evidence="7">
    <location>
        <begin position="87"/>
        <end position="205"/>
    </location>
</feature>
<dbReference type="AlphaFoldDB" id="A0A2V4A474"/>
<dbReference type="Pfam" id="PF09335">
    <property type="entry name" value="VTT_dom"/>
    <property type="match status" value="1"/>
</dbReference>
<evidence type="ECO:0000256" key="6">
    <source>
        <dbReference type="RuleBase" id="RU366058"/>
    </source>
</evidence>
<dbReference type="GO" id="GO:0005886">
    <property type="term" value="C:plasma membrane"/>
    <property type="evidence" value="ECO:0007669"/>
    <property type="project" value="UniProtKB-SubCell"/>
</dbReference>
<evidence type="ECO:0000256" key="1">
    <source>
        <dbReference type="ARBA" id="ARBA00004651"/>
    </source>
</evidence>
<evidence type="ECO:0000256" key="5">
    <source>
        <dbReference type="ARBA" id="ARBA00023136"/>
    </source>
</evidence>
<dbReference type="InterPro" id="IPR015414">
    <property type="entry name" value="TMEM64"/>
</dbReference>
<evidence type="ECO:0000256" key="2">
    <source>
        <dbReference type="ARBA" id="ARBA00022475"/>
    </source>
</evidence>
<accession>A0A2V4A474</accession>
<keyword evidence="5 6" id="KW-0472">Membrane</keyword>
<protein>
    <recommendedName>
        <fullName evidence="6">TVP38/TMEM64 family membrane protein</fullName>
    </recommendedName>
</protein>
<proteinExistence type="inferred from homology"/>
<feature type="transmembrane region" description="Helical" evidence="6">
    <location>
        <begin position="72"/>
        <end position="100"/>
    </location>
</feature>
<dbReference type="Proteomes" id="UP000253987">
    <property type="component" value="Unassembled WGS sequence"/>
</dbReference>
<keyword evidence="2 6" id="KW-1003">Cell membrane</keyword>
<feature type="transmembrane region" description="Helical" evidence="6">
    <location>
        <begin position="173"/>
        <end position="194"/>
    </location>
</feature>
<keyword evidence="3 6" id="KW-0812">Transmembrane</keyword>
<feature type="transmembrane region" description="Helical" evidence="6">
    <location>
        <begin position="225"/>
        <end position="245"/>
    </location>
</feature>
<reference evidence="9" key="1">
    <citation type="submission" date="2018-05" db="EMBL/GenBank/DDBJ databases">
        <authorList>
            <person name="Lu D."/>
        </authorList>
    </citation>
    <scope>NUCLEOTIDE SEQUENCE [LARGE SCALE GENOMIC DNA]</scope>
    <source>
        <strain evidence="9">F01</strain>
    </source>
</reference>
<dbReference type="InterPro" id="IPR032816">
    <property type="entry name" value="VTT_dom"/>
</dbReference>
<dbReference type="PANTHER" id="PTHR12677:SF59">
    <property type="entry name" value="GOLGI APPARATUS MEMBRANE PROTEIN TVP38-RELATED"/>
    <property type="match status" value="1"/>
</dbReference>
<evidence type="ECO:0000256" key="4">
    <source>
        <dbReference type="ARBA" id="ARBA00022989"/>
    </source>
</evidence>
<evidence type="ECO:0000313" key="8">
    <source>
        <dbReference type="EMBL" id="PXX93780.1"/>
    </source>
</evidence>
<comment type="caution">
    <text evidence="8">The sequence shown here is derived from an EMBL/GenBank/DDBJ whole genome shotgun (WGS) entry which is preliminary data.</text>
</comment>
<sequence length="264" mass="28964">MPPILFSGRRAPPITQEPELERKAGWRSSPILGMLASIVFVGVILAILYSLGIHEQVVVMLQWFEAQGAWAALLFVLLMTVTVVALLPGFLFTTGAGFVFGVAEGTVYVVTGTVLGASLAFLIARYLFGDRAKEFVMARARLRLMSDELTPHGWKIVLLTRLIPFFPGKLSNYFFGLTRFSFGGFVWGSVIGFIPFSLHNVYLGSIAADLTVLGVRETGRSPLEWAIYGAGFAGTLAAVIFLNILSRRALAKYTDKEHTLEIKQ</sequence>
<keyword evidence="9" id="KW-1185">Reference proteome</keyword>
<name>A0A2V4A474_9GAMM</name>
<dbReference type="RefSeq" id="WP_114611704.1">
    <property type="nucleotide sequence ID" value="NZ_QFWX01000001.1"/>
</dbReference>
<comment type="similarity">
    <text evidence="6">Belongs to the TVP38/TMEM64 family.</text>
</comment>
<evidence type="ECO:0000256" key="3">
    <source>
        <dbReference type="ARBA" id="ARBA00022692"/>
    </source>
</evidence>
<comment type="subcellular location">
    <subcellularLocation>
        <location evidence="1 6">Cell membrane</location>
        <topology evidence="1 6">Multi-pass membrane protein</topology>
    </subcellularLocation>
</comment>
<feature type="transmembrane region" description="Helical" evidence="6">
    <location>
        <begin position="31"/>
        <end position="51"/>
    </location>
</feature>
<feature type="transmembrane region" description="Helical" evidence="6">
    <location>
        <begin position="106"/>
        <end position="128"/>
    </location>
</feature>
<evidence type="ECO:0000313" key="9">
    <source>
        <dbReference type="Proteomes" id="UP000253987"/>
    </source>
</evidence>
<gene>
    <name evidence="8" type="ORF">DIT71_03000</name>
</gene>
<dbReference type="EMBL" id="QFWX01000001">
    <property type="protein sequence ID" value="PXX93780.1"/>
    <property type="molecule type" value="Genomic_DNA"/>
</dbReference>
<dbReference type="PANTHER" id="PTHR12677">
    <property type="entry name" value="GOLGI APPARATUS MEMBRANE PROTEIN TVP38-RELATED"/>
    <property type="match status" value="1"/>
</dbReference>
<organism evidence="8 9">
    <name type="scientific">Marinobacter vulgaris</name>
    <dbReference type="NCBI Taxonomy" id="1928331"/>
    <lineage>
        <taxon>Bacteria</taxon>
        <taxon>Pseudomonadati</taxon>
        <taxon>Pseudomonadota</taxon>
        <taxon>Gammaproteobacteria</taxon>
        <taxon>Pseudomonadales</taxon>
        <taxon>Marinobacteraceae</taxon>
        <taxon>Marinobacter</taxon>
    </lineage>
</organism>
<keyword evidence="4 6" id="KW-1133">Transmembrane helix</keyword>
<dbReference type="OrthoDB" id="9800167at2"/>